<comment type="caution">
    <text evidence="2">The sequence shown here is derived from an EMBL/GenBank/DDBJ whole genome shotgun (WGS) entry which is preliminary data.</text>
</comment>
<evidence type="ECO:0000313" key="3">
    <source>
        <dbReference type="Proteomes" id="UP001054252"/>
    </source>
</evidence>
<feature type="compositionally biased region" description="Basic and acidic residues" evidence="1">
    <location>
        <begin position="88"/>
        <end position="97"/>
    </location>
</feature>
<keyword evidence="3" id="KW-1185">Reference proteome</keyword>
<accession>A0AAV5L5A3</accession>
<organism evidence="2 3">
    <name type="scientific">Rubroshorea leprosula</name>
    <dbReference type="NCBI Taxonomy" id="152421"/>
    <lineage>
        <taxon>Eukaryota</taxon>
        <taxon>Viridiplantae</taxon>
        <taxon>Streptophyta</taxon>
        <taxon>Embryophyta</taxon>
        <taxon>Tracheophyta</taxon>
        <taxon>Spermatophyta</taxon>
        <taxon>Magnoliopsida</taxon>
        <taxon>eudicotyledons</taxon>
        <taxon>Gunneridae</taxon>
        <taxon>Pentapetalae</taxon>
        <taxon>rosids</taxon>
        <taxon>malvids</taxon>
        <taxon>Malvales</taxon>
        <taxon>Dipterocarpaceae</taxon>
        <taxon>Rubroshorea</taxon>
    </lineage>
</organism>
<reference evidence="2 3" key="1">
    <citation type="journal article" date="2021" name="Commun. Biol.">
        <title>The genome of Shorea leprosula (Dipterocarpaceae) highlights the ecological relevance of drought in aseasonal tropical rainforests.</title>
        <authorList>
            <person name="Ng K.K.S."/>
            <person name="Kobayashi M.J."/>
            <person name="Fawcett J.A."/>
            <person name="Hatakeyama M."/>
            <person name="Paape T."/>
            <person name="Ng C.H."/>
            <person name="Ang C.C."/>
            <person name="Tnah L.H."/>
            <person name="Lee C.T."/>
            <person name="Nishiyama T."/>
            <person name="Sese J."/>
            <person name="O'Brien M.J."/>
            <person name="Copetti D."/>
            <person name="Mohd Noor M.I."/>
            <person name="Ong R.C."/>
            <person name="Putra M."/>
            <person name="Sireger I.Z."/>
            <person name="Indrioko S."/>
            <person name="Kosugi Y."/>
            <person name="Izuno A."/>
            <person name="Isagi Y."/>
            <person name="Lee S.L."/>
            <person name="Shimizu K.K."/>
        </authorList>
    </citation>
    <scope>NUCLEOTIDE SEQUENCE [LARGE SCALE GENOMIC DNA]</scope>
    <source>
        <strain evidence="2">214</strain>
    </source>
</reference>
<gene>
    <name evidence="2" type="ORF">SLEP1_g40987</name>
</gene>
<feature type="region of interest" description="Disordered" evidence="1">
    <location>
        <begin position="59"/>
        <end position="129"/>
    </location>
</feature>
<name>A0AAV5L5A3_9ROSI</name>
<proteinExistence type="predicted"/>
<protein>
    <submittedName>
        <fullName evidence="2">Uncharacterized protein</fullName>
    </submittedName>
</protein>
<dbReference type="EMBL" id="BPVZ01000095">
    <property type="protein sequence ID" value="GKV32376.1"/>
    <property type="molecule type" value="Genomic_DNA"/>
</dbReference>
<evidence type="ECO:0000313" key="2">
    <source>
        <dbReference type="EMBL" id="GKV32376.1"/>
    </source>
</evidence>
<evidence type="ECO:0000256" key="1">
    <source>
        <dbReference type="SAM" id="MobiDB-lite"/>
    </source>
</evidence>
<sequence length="129" mass="14464">MEEEEGCSPMGNFEIPLEVARKATVADGEAKIASNGHIRKECTSPKGYKKEVEVLKELRVEEEEKEKMSDSERASSNAPQKVHFRPSQVKDRQEEFGPKAPSSPNGSSKMRKDIVDNNCLSVRRTNLET</sequence>
<feature type="compositionally biased region" description="Polar residues" evidence="1">
    <location>
        <begin position="118"/>
        <end position="129"/>
    </location>
</feature>
<dbReference type="Proteomes" id="UP001054252">
    <property type="component" value="Unassembled WGS sequence"/>
</dbReference>
<dbReference type="AlphaFoldDB" id="A0AAV5L5A3"/>